<keyword evidence="11" id="KW-0458">Lysosome</keyword>
<feature type="chain" id="PRO_5040374496" description="Lysosomal Pro-X carboxypeptidase" evidence="18">
    <location>
        <begin position="27"/>
        <end position="479"/>
    </location>
</feature>
<evidence type="ECO:0000256" key="2">
    <source>
        <dbReference type="ARBA" id="ARBA00011079"/>
    </source>
</evidence>
<evidence type="ECO:0000256" key="8">
    <source>
        <dbReference type="ARBA" id="ARBA00023145"/>
    </source>
</evidence>
<comment type="similarity">
    <text evidence="2">Belongs to the peptidase S28 family.</text>
</comment>
<evidence type="ECO:0000256" key="14">
    <source>
        <dbReference type="ARBA" id="ARBA00066456"/>
    </source>
</evidence>
<evidence type="ECO:0000313" key="20">
    <source>
        <dbReference type="Proteomes" id="UP001153712"/>
    </source>
</evidence>
<evidence type="ECO:0000256" key="3">
    <source>
        <dbReference type="ARBA" id="ARBA00011738"/>
    </source>
</evidence>
<feature type="signal peptide" evidence="18">
    <location>
        <begin position="1"/>
        <end position="26"/>
    </location>
</feature>
<name>A0A9N9XWA4_PHYSR</name>
<organism evidence="19 20">
    <name type="scientific">Phyllotreta striolata</name>
    <name type="common">Striped flea beetle</name>
    <name type="synonym">Crioceris striolata</name>
    <dbReference type="NCBI Taxonomy" id="444603"/>
    <lineage>
        <taxon>Eukaryota</taxon>
        <taxon>Metazoa</taxon>
        <taxon>Ecdysozoa</taxon>
        <taxon>Arthropoda</taxon>
        <taxon>Hexapoda</taxon>
        <taxon>Insecta</taxon>
        <taxon>Pterygota</taxon>
        <taxon>Neoptera</taxon>
        <taxon>Endopterygota</taxon>
        <taxon>Coleoptera</taxon>
        <taxon>Polyphaga</taxon>
        <taxon>Cucujiformia</taxon>
        <taxon>Chrysomeloidea</taxon>
        <taxon>Chrysomelidae</taxon>
        <taxon>Galerucinae</taxon>
        <taxon>Alticini</taxon>
        <taxon>Phyllotreta</taxon>
    </lineage>
</organism>
<keyword evidence="5" id="KW-0645">Protease</keyword>
<evidence type="ECO:0000256" key="12">
    <source>
        <dbReference type="ARBA" id="ARBA00052013"/>
    </source>
</evidence>
<dbReference type="InterPro" id="IPR008758">
    <property type="entry name" value="Peptidase_S28"/>
</dbReference>
<dbReference type="PANTHER" id="PTHR11010:SF38">
    <property type="entry name" value="LYSOSOMAL PRO-X CARBOXYPEPTIDASE"/>
    <property type="match status" value="1"/>
</dbReference>
<evidence type="ECO:0000256" key="18">
    <source>
        <dbReference type="SAM" id="SignalP"/>
    </source>
</evidence>
<evidence type="ECO:0000256" key="6">
    <source>
        <dbReference type="ARBA" id="ARBA00022729"/>
    </source>
</evidence>
<evidence type="ECO:0000256" key="10">
    <source>
        <dbReference type="ARBA" id="ARBA00023180"/>
    </source>
</evidence>
<keyword evidence="4" id="KW-0121">Carboxypeptidase</keyword>
<keyword evidence="6 18" id="KW-0732">Signal</keyword>
<comment type="subunit">
    <text evidence="3">Homodimer.</text>
</comment>
<evidence type="ECO:0000313" key="19">
    <source>
        <dbReference type="EMBL" id="CAG9864557.1"/>
    </source>
</evidence>
<gene>
    <name evidence="19" type="ORF">PHYEVI_LOCUS10810</name>
</gene>
<evidence type="ECO:0000256" key="4">
    <source>
        <dbReference type="ARBA" id="ARBA00022645"/>
    </source>
</evidence>
<dbReference type="Pfam" id="PF05577">
    <property type="entry name" value="Peptidase_S28"/>
    <property type="match status" value="1"/>
</dbReference>
<proteinExistence type="inferred from homology"/>
<evidence type="ECO:0000256" key="9">
    <source>
        <dbReference type="ARBA" id="ARBA00023157"/>
    </source>
</evidence>
<dbReference type="FunFam" id="1.20.120.980:FF:000002">
    <property type="entry name" value="lysosomal Pro-X carboxypeptidase"/>
    <property type="match status" value="1"/>
</dbReference>
<dbReference type="Gene3D" id="3.40.50.1820">
    <property type="entry name" value="alpha/beta hydrolase"/>
    <property type="match status" value="1"/>
</dbReference>
<dbReference type="GO" id="GO:0008239">
    <property type="term" value="F:dipeptidyl-peptidase activity"/>
    <property type="evidence" value="ECO:0007669"/>
    <property type="project" value="TreeGrafter"/>
</dbReference>
<evidence type="ECO:0000256" key="17">
    <source>
        <dbReference type="ARBA" id="ARBA00076608"/>
    </source>
</evidence>
<comment type="catalytic activity">
    <reaction evidence="12">
        <text>Cleavage of a -Pro-|-Xaa bond to release a C-terminal amino acid.</text>
        <dbReference type="EC" id="3.4.16.2"/>
    </reaction>
</comment>
<dbReference type="Proteomes" id="UP001153712">
    <property type="component" value="Chromosome 8"/>
</dbReference>
<keyword evidence="10" id="KW-0325">Glycoprotein</keyword>
<dbReference type="InterPro" id="IPR029058">
    <property type="entry name" value="AB_hydrolase_fold"/>
</dbReference>
<evidence type="ECO:0000256" key="16">
    <source>
        <dbReference type="ARBA" id="ARBA00076475"/>
    </source>
</evidence>
<dbReference type="GO" id="GO:0006508">
    <property type="term" value="P:proteolysis"/>
    <property type="evidence" value="ECO:0007669"/>
    <property type="project" value="UniProtKB-KW"/>
</dbReference>
<dbReference type="AlphaFoldDB" id="A0A9N9XWA4"/>
<keyword evidence="9" id="KW-1015">Disulfide bond</keyword>
<evidence type="ECO:0000256" key="11">
    <source>
        <dbReference type="ARBA" id="ARBA00023228"/>
    </source>
</evidence>
<evidence type="ECO:0000256" key="1">
    <source>
        <dbReference type="ARBA" id="ARBA00004371"/>
    </source>
</evidence>
<sequence>MLPSSRMPKFVAFLLVVAASLDDASAVDSKYSLETKYMKVPLDHFKWYAEEKSFNLRYLVDAKHHVQGGPIFVFTGDKGDINIYAQNTGFMFDIAPMFKALLVFIEHRYYGQSLPFGNDTFSNPQNMIYLTTTQALADFAFVIDQLKREFFENVVQYDTYPIVAFGSSYGGMLAAWLRMKYPYTVLGAISSSAPMFYFPGLSSCATFYEKVTKVFERYGRDQCIKTIKLGWDVIINLTKNKLGMDFVSSNWKLCSKISTTDDVEKLLEWLSDIYVNLALSNYHYPTDFYSPLPAYPVKVFCDKLTTSYFNDTKGLIEHFGYAIEMYTNYTGRTACNDINSKYHDITEFAFGYQMCTELIMPKCSTDADMFITAPWDFDKFAKKCYKKYGTSSSRPDWGMLIYGGKNLKYFSNIVFSNGEMDPYSCCGVSANVTSSVMAFDIIDAPHHVDLRNADMSDNNYIQSARQFHILALRKWLKLE</sequence>
<comment type="function">
    <text evidence="13">Cleaves C-terminal amino acids linked to proline in peptides such as angiotensin II, III and des-Arg9-bradykinin. This cleavage occurs at acidic pH, but enzymatic activity is retained with some substrates at neutral pH.</text>
</comment>
<dbReference type="InterPro" id="IPR042269">
    <property type="entry name" value="Ser_carbopepase_S28_SKS"/>
</dbReference>
<dbReference type="PANTHER" id="PTHR11010">
    <property type="entry name" value="PROTEASE S28 PRO-X CARBOXYPEPTIDASE-RELATED"/>
    <property type="match status" value="1"/>
</dbReference>
<evidence type="ECO:0000256" key="5">
    <source>
        <dbReference type="ARBA" id="ARBA00022670"/>
    </source>
</evidence>
<dbReference type="GO" id="GO:0004185">
    <property type="term" value="F:serine-type carboxypeptidase activity"/>
    <property type="evidence" value="ECO:0007669"/>
    <property type="project" value="UniProtKB-EC"/>
</dbReference>
<dbReference type="SUPFAM" id="SSF53474">
    <property type="entry name" value="alpha/beta-Hydrolases"/>
    <property type="match status" value="2"/>
</dbReference>
<dbReference type="EMBL" id="OU900101">
    <property type="protein sequence ID" value="CAG9864557.1"/>
    <property type="molecule type" value="Genomic_DNA"/>
</dbReference>
<evidence type="ECO:0000256" key="7">
    <source>
        <dbReference type="ARBA" id="ARBA00022801"/>
    </source>
</evidence>
<dbReference type="EC" id="3.4.16.2" evidence="14"/>
<keyword evidence="20" id="KW-1185">Reference proteome</keyword>
<dbReference type="Gene3D" id="1.20.120.980">
    <property type="entry name" value="Serine carboxypeptidase S28, SKS domain"/>
    <property type="match status" value="1"/>
</dbReference>
<keyword evidence="8" id="KW-0865">Zymogen</keyword>
<dbReference type="OrthoDB" id="2130629at2759"/>
<reference evidence="19" key="1">
    <citation type="submission" date="2022-01" db="EMBL/GenBank/DDBJ databases">
        <authorList>
            <person name="King R."/>
        </authorList>
    </citation>
    <scope>NUCLEOTIDE SEQUENCE</scope>
</reference>
<evidence type="ECO:0000256" key="15">
    <source>
        <dbReference type="ARBA" id="ARBA00073691"/>
    </source>
</evidence>
<accession>A0A9N9XWA4</accession>
<protein>
    <recommendedName>
        <fullName evidence="15">Lysosomal Pro-X carboxypeptidase</fullName>
        <ecNumber evidence="14">3.4.16.2</ecNumber>
    </recommendedName>
    <alternativeName>
        <fullName evidence="17">Proline carboxypeptidase</fullName>
    </alternativeName>
    <alternativeName>
        <fullName evidence="16">Prolylcarboxypeptidase</fullName>
    </alternativeName>
</protein>
<keyword evidence="7" id="KW-0378">Hydrolase</keyword>
<evidence type="ECO:0000256" key="13">
    <source>
        <dbReference type="ARBA" id="ARBA00059701"/>
    </source>
</evidence>
<dbReference type="GO" id="GO:0005764">
    <property type="term" value="C:lysosome"/>
    <property type="evidence" value="ECO:0007669"/>
    <property type="project" value="UniProtKB-SubCell"/>
</dbReference>
<comment type="subcellular location">
    <subcellularLocation>
        <location evidence="1">Lysosome</location>
    </subcellularLocation>
</comment>